<sequence length="310" mass="33702">MTGVAGVTQSDSGSVQLIVDRDSVAMSDDTKSHRQVWALPGATSTAELLSHLATHLLPYVSGFAGWQVNQDVGDRGPGSTLGMIYTRDHLRQERYLCLGVGHRRTVADLARRAPILAVHAAYLTGEAAQPRTFSQATPASTWTGVEPVRLSGVAQNDAEHDWRLMRRLDSLINAAQTPRRAWVRQHIHTGTAVVSAELFAARSMRLVAEDLCPASMIIAARDLLGIEGRYEEVFASTTPGDAGRAIAATVFGAFEWALSQPLHRPASSERRRTYLEYLGDHGYRLSPVDQFLAGHLDLAALRTVLGAESI</sequence>
<name>A0A117I8G9_MYCCR</name>
<keyword evidence="2" id="KW-1185">Reference proteome</keyword>
<dbReference type="Proteomes" id="UP000069443">
    <property type="component" value="Unassembled WGS sequence"/>
</dbReference>
<proteinExistence type="predicted"/>
<evidence type="ECO:0000313" key="2">
    <source>
        <dbReference type="Proteomes" id="UP000069443"/>
    </source>
</evidence>
<dbReference type="EMBL" id="BCSY01000007">
    <property type="protein sequence ID" value="GAS93170.1"/>
    <property type="molecule type" value="Genomic_DNA"/>
</dbReference>
<reference evidence="2" key="2">
    <citation type="submission" date="2016-02" db="EMBL/GenBank/DDBJ databases">
        <title>Draft genome sequence of five rapidly growing Mycobacterium species.</title>
        <authorList>
            <person name="Katahira K."/>
            <person name="Gotou Y."/>
            <person name="Iida K."/>
            <person name="Ogura Y."/>
            <person name="Hayashi T."/>
        </authorList>
    </citation>
    <scope>NUCLEOTIDE SEQUENCE [LARGE SCALE GENOMIC DNA]</scope>
    <source>
        <strain evidence="2">JCM15298</strain>
    </source>
</reference>
<accession>A0A117I8G9</accession>
<gene>
    <name evidence="1" type="ORF">RMCC_0136</name>
</gene>
<evidence type="ECO:0000313" key="1">
    <source>
        <dbReference type="EMBL" id="GAS93170.1"/>
    </source>
</evidence>
<organism evidence="1 2">
    <name type="scientific">Mycolicibacterium canariasense</name>
    <name type="common">Mycobacterium canariasense</name>
    <dbReference type="NCBI Taxonomy" id="228230"/>
    <lineage>
        <taxon>Bacteria</taxon>
        <taxon>Bacillati</taxon>
        <taxon>Actinomycetota</taxon>
        <taxon>Actinomycetes</taxon>
        <taxon>Mycobacteriales</taxon>
        <taxon>Mycobacteriaceae</taxon>
        <taxon>Mycolicibacterium</taxon>
    </lineage>
</organism>
<comment type="caution">
    <text evidence="1">The sequence shown here is derived from an EMBL/GenBank/DDBJ whole genome shotgun (WGS) entry which is preliminary data.</text>
</comment>
<reference evidence="2" key="1">
    <citation type="journal article" date="2016" name="Genome Announc.">
        <title>Draft Genome Sequences of Five Rapidly Growing Mycobacterium Species, M. thermoresistibile, M. fortuitum subsp. acetamidolyticum, M. canariasense, M. brisbanense, and M. novocastrense.</title>
        <authorList>
            <person name="Katahira K."/>
            <person name="Ogura Y."/>
            <person name="Gotoh Y."/>
            <person name="Hayashi T."/>
        </authorList>
    </citation>
    <scope>NUCLEOTIDE SEQUENCE [LARGE SCALE GENOMIC DNA]</scope>
    <source>
        <strain evidence="2">JCM15298</strain>
    </source>
</reference>
<dbReference type="AlphaFoldDB" id="A0A117I8G9"/>
<protein>
    <submittedName>
        <fullName evidence="1">Uncharacterized protein</fullName>
    </submittedName>
</protein>